<comment type="caution">
    <text evidence="4">The sequence shown here is derived from an EMBL/GenBank/DDBJ whole genome shotgun (WGS) entry which is preliminary data.</text>
</comment>
<feature type="domain" description="Peptidase S9 prolyl oligopeptidase catalytic" evidence="2">
    <location>
        <begin position="547"/>
        <end position="742"/>
    </location>
</feature>
<dbReference type="PANTHER" id="PTHR11731:SF193">
    <property type="entry name" value="DIPEPTIDYL PEPTIDASE 9"/>
    <property type="match status" value="1"/>
</dbReference>
<dbReference type="Gene3D" id="3.40.50.1820">
    <property type="entry name" value="alpha/beta hydrolase"/>
    <property type="match status" value="1"/>
</dbReference>
<dbReference type="InterPro" id="IPR002469">
    <property type="entry name" value="Peptidase_S9B_N"/>
</dbReference>
<dbReference type="Gene3D" id="2.140.10.30">
    <property type="entry name" value="Dipeptidylpeptidase IV, N-terminal domain"/>
    <property type="match status" value="1"/>
</dbReference>
<dbReference type="GO" id="GO:0008239">
    <property type="term" value="F:dipeptidyl-peptidase activity"/>
    <property type="evidence" value="ECO:0007669"/>
    <property type="project" value="TreeGrafter"/>
</dbReference>
<evidence type="ECO:0000256" key="1">
    <source>
        <dbReference type="SAM" id="SignalP"/>
    </source>
</evidence>
<proteinExistence type="predicted"/>
<accession>A0A328AQV4</accession>
<dbReference type="RefSeq" id="WP_111513026.1">
    <property type="nucleotide sequence ID" value="NZ_QFYR01000001.1"/>
</dbReference>
<protein>
    <submittedName>
        <fullName evidence="4">S9 family peptidase</fullName>
    </submittedName>
</protein>
<evidence type="ECO:0000313" key="4">
    <source>
        <dbReference type="EMBL" id="RAK56675.1"/>
    </source>
</evidence>
<gene>
    <name evidence="4" type="ORF">DJ018_01470</name>
</gene>
<reference evidence="5" key="1">
    <citation type="submission" date="2018-05" db="EMBL/GenBank/DDBJ databases">
        <authorList>
            <person name="Li X."/>
        </authorList>
    </citation>
    <scope>NUCLEOTIDE SEQUENCE [LARGE SCALE GENOMIC DNA]</scope>
    <source>
        <strain evidence="5">YIM 73061</strain>
    </source>
</reference>
<name>A0A328AQV4_9CAUL</name>
<dbReference type="AlphaFoldDB" id="A0A328AQV4"/>
<evidence type="ECO:0000259" key="3">
    <source>
        <dbReference type="Pfam" id="PF00930"/>
    </source>
</evidence>
<keyword evidence="1" id="KW-0732">Signal</keyword>
<sequence>MRLLLLAAAAASVLAGAAGAQQATQPGQRLSVDRVFESPDLTGPRARGVKLSPDGSAVTYMKVKPDNLRITDLWIADVSGGAPRLLIDGASLIPQGRTLSEAEKSRRERLGVQTSGVVEYAWDEQGRYILAPVEGDLFLYQRADGQIRQLTNTPGDEIDAKVSPRGTYVSWVRDDNLFIAPSSGGAERAITQGGDELKSWGTAEFIAQEELDRSTGYWWSPDESRIALTFVDQSGVDIIDRPEVGATGATVVRQRYPRTGRPNARVELYVADVASGQRTKVDLGANADIYLSRVNWSKDGKTLYVQRLSRDQRRLDLLSVNPATGASKVILSETSPHWVEATDDFTALKDGSFLWSSDRSGSRHLYLYGRDGKLIRQVTRGAWTLDALEGVDEARGVAFFGASIDTPIERRLYTVSYLKPGQPAPLTKAGGWWTESVAHNGAAFVGTYQDPRTPPQTALYKADGSLVRWIEENRLAEGHPYWPYASTLSTPTFGTIKAADGQDLHWSMRTPPGFDPSRKYPVIVQVYGGPHAQQVKKDWASPEDRLFLEAGYILFRLDNRGSANRPVRFQTALDRRLGSVEVQDQVAGARYLQTLPYVDAGKIGVTGWSYGGYMTLMMLTAENSPFAAGVSGAPVTDWSLYDTAYTERYMGTPQQNPEGYKAGDVLTHLDRLKPGSVMILHGMADDNVTFDNATRVFASLQAKAIPFETMVYPGLRHRAGWTPANRKHRALVTLDFFNRKLKGAD</sequence>
<dbReference type="SUPFAM" id="SSF82171">
    <property type="entry name" value="DPP6 N-terminal domain-like"/>
    <property type="match status" value="1"/>
</dbReference>
<dbReference type="PANTHER" id="PTHR11731">
    <property type="entry name" value="PROTEASE FAMILY S9B,C DIPEPTIDYL-PEPTIDASE IV-RELATED"/>
    <property type="match status" value="1"/>
</dbReference>
<dbReference type="GO" id="GO:0008236">
    <property type="term" value="F:serine-type peptidase activity"/>
    <property type="evidence" value="ECO:0007669"/>
    <property type="project" value="InterPro"/>
</dbReference>
<dbReference type="SUPFAM" id="SSF53474">
    <property type="entry name" value="alpha/beta-Hydrolases"/>
    <property type="match status" value="1"/>
</dbReference>
<dbReference type="EMBL" id="QFYR01000001">
    <property type="protein sequence ID" value="RAK56675.1"/>
    <property type="molecule type" value="Genomic_DNA"/>
</dbReference>
<dbReference type="Pfam" id="PF00930">
    <property type="entry name" value="DPPIV_N"/>
    <property type="match status" value="1"/>
</dbReference>
<dbReference type="OrthoDB" id="1094230at2"/>
<dbReference type="Pfam" id="PF00326">
    <property type="entry name" value="Peptidase_S9"/>
    <property type="match status" value="1"/>
</dbReference>
<dbReference type="InterPro" id="IPR029058">
    <property type="entry name" value="AB_hydrolase_fold"/>
</dbReference>
<evidence type="ECO:0000259" key="2">
    <source>
        <dbReference type="Pfam" id="PF00326"/>
    </source>
</evidence>
<dbReference type="Proteomes" id="UP000249725">
    <property type="component" value="Unassembled WGS sequence"/>
</dbReference>
<keyword evidence="5" id="KW-1185">Reference proteome</keyword>
<evidence type="ECO:0000313" key="5">
    <source>
        <dbReference type="Proteomes" id="UP000249725"/>
    </source>
</evidence>
<feature type="signal peptide" evidence="1">
    <location>
        <begin position="1"/>
        <end position="20"/>
    </location>
</feature>
<dbReference type="InterPro" id="IPR001375">
    <property type="entry name" value="Peptidase_S9_cat"/>
</dbReference>
<feature type="chain" id="PRO_5016426533" evidence="1">
    <location>
        <begin position="21"/>
        <end position="745"/>
    </location>
</feature>
<dbReference type="InterPro" id="IPR050278">
    <property type="entry name" value="Serine_Prot_S9B/DPPIV"/>
</dbReference>
<dbReference type="GO" id="GO:0006508">
    <property type="term" value="P:proteolysis"/>
    <property type="evidence" value="ECO:0007669"/>
    <property type="project" value="InterPro"/>
</dbReference>
<feature type="domain" description="Dipeptidylpeptidase IV N-terminal" evidence="3">
    <location>
        <begin position="132"/>
        <end position="455"/>
    </location>
</feature>
<organism evidence="4 5">
    <name type="scientific">Phenylobacterium deserti</name>
    <dbReference type="NCBI Taxonomy" id="1914756"/>
    <lineage>
        <taxon>Bacteria</taxon>
        <taxon>Pseudomonadati</taxon>
        <taxon>Pseudomonadota</taxon>
        <taxon>Alphaproteobacteria</taxon>
        <taxon>Caulobacterales</taxon>
        <taxon>Caulobacteraceae</taxon>
        <taxon>Phenylobacterium</taxon>
    </lineage>
</organism>